<protein>
    <recommendedName>
        <fullName evidence="3">Asp23/Gls24 family envelope stress response protein</fullName>
    </recommendedName>
</protein>
<organism evidence="1 2">
    <name type="scientific">Zhihengliuella halotolerans</name>
    <dbReference type="NCBI Taxonomy" id="370736"/>
    <lineage>
        <taxon>Bacteria</taxon>
        <taxon>Bacillati</taxon>
        <taxon>Actinomycetota</taxon>
        <taxon>Actinomycetes</taxon>
        <taxon>Micrococcales</taxon>
        <taxon>Micrococcaceae</taxon>
        <taxon>Zhihengliuella</taxon>
    </lineage>
</organism>
<dbReference type="OrthoDB" id="4947544at2"/>
<dbReference type="Proteomes" id="UP000292685">
    <property type="component" value="Unassembled WGS sequence"/>
</dbReference>
<dbReference type="RefSeq" id="WP_130451810.1">
    <property type="nucleotide sequence ID" value="NZ_SHLA01000001.1"/>
</dbReference>
<dbReference type="AlphaFoldDB" id="A0A4Q8AHZ7"/>
<gene>
    <name evidence="1" type="ORF">EV380_3066</name>
</gene>
<keyword evidence="2" id="KW-1185">Reference proteome</keyword>
<sequence>MTAPAQLPGHTRVTTQALASAARVIAAELFAVPAARIHVDLDDDYGDLSIALSLPLPLTPPASTPGMSVWDRAVTVRDAVRQRFVHVTGSQVSRVDVRVTGVVIDGVADGRGAGRRVA</sequence>
<proteinExistence type="predicted"/>
<reference evidence="1 2" key="1">
    <citation type="submission" date="2019-02" db="EMBL/GenBank/DDBJ databases">
        <title>Sequencing the genomes of 1000 actinobacteria strains.</title>
        <authorList>
            <person name="Klenk H.-P."/>
        </authorList>
    </citation>
    <scope>NUCLEOTIDE SEQUENCE [LARGE SCALE GENOMIC DNA]</scope>
    <source>
        <strain evidence="1 2">DSM 17364</strain>
    </source>
</reference>
<dbReference type="EMBL" id="SHLA01000001">
    <property type="protein sequence ID" value="RZU63445.1"/>
    <property type="molecule type" value="Genomic_DNA"/>
</dbReference>
<evidence type="ECO:0000313" key="2">
    <source>
        <dbReference type="Proteomes" id="UP000292685"/>
    </source>
</evidence>
<evidence type="ECO:0008006" key="3">
    <source>
        <dbReference type="Google" id="ProtNLM"/>
    </source>
</evidence>
<name>A0A4Q8AHZ7_9MICC</name>
<comment type="caution">
    <text evidence="1">The sequence shown here is derived from an EMBL/GenBank/DDBJ whole genome shotgun (WGS) entry which is preliminary data.</text>
</comment>
<evidence type="ECO:0000313" key="1">
    <source>
        <dbReference type="EMBL" id="RZU63445.1"/>
    </source>
</evidence>
<accession>A0A4Q8AHZ7</accession>